<dbReference type="AlphaFoldDB" id="A0A3P7NMF5"/>
<name>A0A3P7NMF5_DIBLA</name>
<sequence>MTANEPGKAFLVSHVFAGNALVQIYMWITGTNQLPTETTKVRMVVSGLLAVVSHPYLAPGRERWLDAIKDGYYSIPSCVTYDTWDCPQVLAITGHGATESDELDVKEGDLMNVIVKLSDEEHDAAAGLEIGSAQNYNLSPKC</sequence>
<evidence type="ECO:0000313" key="1">
    <source>
        <dbReference type="EMBL" id="VDN09542.1"/>
    </source>
</evidence>
<dbReference type="EMBL" id="UYRU01047280">
    <property type="protein sequence ID" value="VDN09542.1"/>
    <property type="molecule type" value="Genomic_DNA"/>
</dbReference>
<accession>A0A3P7NMF5</accession>
<dbReference type="SUPFAM" id="SSF50044">
    <property type="entry name" value="SH3-domain"/>
    <property type="match status" value="1"/>
</dbReference>
<proteinExistence type="predicted"/>
<reference evidence="1 2" key="1">
    <citation type="submission" date="2018-11" db="EMBL/GenBank/DDBJ databases">
        <authorList>
            <consortium name="Pathogen Informatics"/>
        </authorList>
    </citation>
    <scope>NUCLEOTIDE SEQUENCE [LARGE SCALE GENOMIC DNA]</scope>
</reference>
<evidence type="ECO:0008006" key="3">
    <source>
        <dbReference type="Google" id="ProtNLM"/>
    </source>
</evidence>
<gene>
    <name evidence="1" type="ORF">DILT_LOCUS5373</name>
</gene>
<dbReference type="InterPro" id="IPR036028">
    <property type="entry name" value="SH3-like_dom_sf"/>
</dbReference>
<dbReference type="Proteomes" id="UP000281553">
    <property type="component" value="Unassembled WGS sequence"/>
</dbReference>
<protein>
    <recommendedName>
        <fullName evidence="3">SH3 domain-containing protein</fullName>
    </recommendedName>
</protein>
<keyword evidence="2" id="KW-1185">Reference proteome</keyword>
<dbReference type="OrthoDB" id="27593at2759"/>
<evidence type="ECO:0000313" key="2">
    <source>
        <dbReference type="Proteomes" id="UP000281553"/>
    </source>
</evidence>
<organism evidence="1 2">
    <name type="scientific">Dibothriocephalus latus</name>
    <name type="common">Fish tapeworm</name>
    <name type="synonym">Diphyllobothrium latum</name>
    <dbReference type="NCBI Taxonomy" id="60516"/>
    <lineage>
        <taxon>Eukaryota</taxon>
        <taxon>Metazoa</taxon>
        <taxon>Spiralia</taxon>
        <taxon>Lophotrochozoa</taxon>
        <taxon>Platyhelminthes</taxon>
        <taxon>Cestoda</taxon>
        <taxon>Eucestoda</taxon>
        <taxon>Diphyllobothriidea</taxon>
        <taxon>Diphyllobothriidae</taxon>
        <taxon>Dibothriocephalus</taxon>
    </lineage>
</organism>